<proteinExistence type="inferred from homology"/>
<feature type="transmembrane region" description="Helical" evidence="7">
    <location>
        <begin position="321"/>
        <end position="339"/>
    </location>
</feature>
<evidence type="ECO:0000313" key="9">
    <source>
        <dbReference type="Proteomes" id="UP000466586"/>
    </source>
</evidence>
<evidence type="ECO:0000313" key="8">
    <source>
        <dbReference type="EMBL" id="MXV51206.1"/>
    </source>
</evidence>
<evidence type="ECO:0000256" key="1">
    <source>
        <dbReference type="ARBA" id="ARBA00007150"/>
    </source>
</evidence>
<keyword evidence="5 7" id="KW-1133">Transmembrane helix</keyword>
<sequence>MFPTISYLLNYLFGIQIPLPVQTFGFFVAMAFIAGYWAFTQELKRKEADGLIHPFKRTVKVGEAPHPLELVLNGIFGFIIGYKLVYGIFNYSEFVNDPQGSLLSLKGNFIGGLVVAAVFAYWAYSEKKKAQLPQPKEVQETVHPYQLMSSVVVWAAVWGFLGAKIFNSLEYFDNFLKDPVADLLSFSGLTFYGGLICGGAAVLYIVYQRGIRPLVMLDVGAPGMMLAYAVGRIGCHLSGDGDWGIVNSNPKPSLLNFLPDWMWSFKFPHNVINEGVPIAGCTGRYCSELPMAVYPTSFYEVIICLILFVILWSIRKNIKATGFMFSLYLVLNGLERFFIEHIRVNSLYHVFGYAFTQAELISFIMIILGIAGMIWTSRRYRNEKTQLTTDF</sequence>
<keyword evidence="2" id="KW-1003">Cell membrane</keyword>
<keyword evidence="9" id="KW-1185">Reference proteome</keyword>
<feature type="transmembrane region" description="Helical" evidence="7">
    <location>
        <begin position="214"/>
        <end position="231"/>
    </location>
</feature>
<comment type="caution">
    <text evidence="8">The sequence shown here is derived from an EMBL/GenBank/DDBJ whole genome shotgun (WGS) entry which is preliminary data.</text>
</comment>
<evidence type="ECO:0000256" key="2">
    <source>
        <dbReference type="ARBA" id="ARBA00022475"/>
    </source>
</evidence>
<gene>
    <name evidence="8" type="ORF">GS399_09515</name>
</gene>
<feature type="transmembrane region" description="Helical" evidence="7">
    <location>
        <begin position="297"/>
        <end position="314"/>
    </location>
</feature>
<dbReference type="PANTHER" id="PTHR30589:SF0">
    <property type="entry name" value="PHOSPHATIDYLGLYCEROL--PROLIPOPROTEIN DIACYLGLYCERYL TRANSFERASE"/>
    <property type="match status" value="1"/>
</dbReference>
<evidence type="ECO:0000256" key="6">
    <source>
        <dbReference type="ARBA" id="ARBA00023136"/>
    </source>
</evidence>
<dbReference type="EMBL" id="WVHT01000004">
    <property type="protein sequence ID" value="MXV51206.1"/>
    <property type="molecule type" value="Genomic_DNA"/>
</dbReference>
<dbReference type="GO" id="GO:0042158">
    <property type="term" value="P:lipoprotein biosynthetic process"/>
    <property type="evidence" value="ECO:0007669"/>
    <property type="project" value="InterPro"/>
</dbReference>
<evidence type="ECO:0000256" key="3">
    <source>
        <dbReference type="ARBA" id="ARBA00022679"/>
    </source>
</evidence>
<keyword evidence="4 7" id="KW-0812">Transmembrane</keyword>
<feature type="transmembrane region" description="Helical" evidence="7">
    <location>
        <begin position="70"/>
        <end position="89"/>
    </location>
</feature>
<feature type="transmembrane region" description="Helical" evidence="7">
    <location>
        <begin position="351"/>
        <end position="375"/>
    </location>
</feature>
<feature type="transmembrane region" description="Helical" evidence="7">
    <location>
        <begin position="145"/>
        <end position="166"/>
    </location>
</feature>
<feature type="transmembrane region" description="Helical" evidence="7">
    <location>
        <begin position="20"/>
        <end position="39"/>
    </location>
</feature>
<protein>
    <submittedName>
        <fullName evidence="8">Diacylglyceryl transferase</fullName>
    </submittedName>
</protein>
<evidence type="ECO:0000256" key="7">
    <source>
        <dbReference type="SAM" id="Phobius"/>
    </source>
</evidence>
<dbReference type="AlphaFoldDB" id="A0A7K1Y9D5"/>
<feature type="transmembrane region" description="Helical" evidence="7">
    <location>
        <begin position="186"/>
        <end position="207"/>
    </location>
</feature>
<feature type="transmembrane region" description="Helical" evidence="7">
    <location>
        <begin position="101"/>
        <end position="124"/>
    </location>
</feature>
<dbReference type="GO" id="GO:0005886">
    <property type="term" value="C:plasma membrane"/>
    <property type="evidence" value="ECO:0007669"/>
    <property type="project" value="InterPro"/>
</dbReference>
<dbReference type="RefSeq" id="WP_160844392.1">
    <property type="nucleotide sequence ID" value="NZ_WVHT01000004.1"/>
</dbReference>
<name>A0A7K1Y9D5_9SPHI</name>
<organism evidence="8 9">
    <name type="scientific">Hufsiella arboris</name>
    <dbReference type="NCBI Taxonomy" id="2695275"/>
    <lineage>
        <taxon>Bacteria</taxon>
        <taxon>Pseudomonadati</taxon>
        <taxon>Bacteroidota</taxon>
        <taxon>Sphingobacteriia</taxon>
        <taxon>Sphingobacteriales</taxon>
        <taxon>Sphingobacteriaceae</taxon>
        <taxon>Hufsiella</taxon>
    </lineage>
</organism>
<dbReference type="Pfam" id="PF01790">
    <property type="entry name" value="LGT"/>
    <property type="match status" value="2"/>
</dbReference>
<dbReference type="GO" id="GO:0008961">
    <property type="term" value="F:phosphatidylglycerol-prolipoprotein diacylglyceryl transferase activity"/>
    <property type="evidence" value="ECO:0007669"/>
    <property type="project" value="InterPro"/>
</dbReference>
<evidence type="ECO:0000256" key="5">
    <source>
        <dbReference type="ARBA" id="ARBA00022989"/>
    </source>
</evidence>
<evidence type="ECO:0000256" key="4">
    <source>
        <dbReference type="ARBA" id="ARBA00022692"/>
    </source>
</evidence>
<dbReference type="InterPro" id="IPR001640">
    <property type="entry name" value="Lgt"/>
</dbReference>
<keyword evidence="6 7" id="KW-0472">Membrane</keyword>
<reference evidence="8 9" key="1">
    <citation type="submission" date="2019-11" db="EMBL/GenBank/DDBJ databases">
        <title>Pedobacter sp. HMF7647 Genome sequencing and assembly.</title>
        <authorList>
            <person name="Kang H."/>
            <person name="Kim H."/>
            <person name="Joh K."/>
        </authorList>
    </citation>
    <scope>NUCLEOTIDE SEQUENCE [LARGE SCALE GENOMIC DNA]</scope>
    <source>
        <strain evidence="8 9">HMF7647</strain>
    </source>
</reference>
<accession>A0A7K1Y9D5</accession>
<keyword evidence="3 8" id="KW-0808">Transferase</keyword>
<comment type="similarity">
    <text evidence="1">Belongs to the Lgt family.</text>
</comment>
<dbReference type="PANTHER" id="PTHR30589">
    <property type="entry name" value="PROLIPOPROTEIN DIACYLGLYCERYL TRANSFERASE"/>
    <property type="match status" value="1"/>
</dbReference>
<dbReference type="Proteomes" id="UP000466586">
    <property type="component" value="Unassembled WGS sequence"/>
</dbReference>